<dbReference type="STRING" id="683260.SAMN05421874_12087"/>
<dbReference type="GO" id="GO:0016020">
    <property type="term" value="C:membrane"/>
    <property type="evidence" value="ECO:0007669"/>
    <property type="project" value="UniProtKB-SubCell"/>
</dbReference>
<evidence type="ECO:0000256" key="1">
    <source>
        <dbReference type="ARBA" id="ARBA00004141"/>
    </source>
</evidence>
<feature type="transmembrane region" description="Helical" evidence="8">
    <location>
        <begin position="81"/>
        <end position="98"/>
    </location>
</feature>
<keyword evidence="5 8" id="KW-1133">Transmembrane helix</keyword>
<evidence type="ECO:0000256" key="3">
    <source>
        <dbReference type="ARBA" id="ARBA00022679"/>
    </source>
</evidence>
<dbReference type="Gene3D" id="3.40.50.720">
    <property type="entry name" value="NAD(P)-binding Rossmann-like Domain"/>
    <property type="match status" value="1"/>
</dbReference>
<comment type="subcellular location">
    <subcellularLocation>
        <location evidence="1">Membrane</location>
        <topology evidence="1">Multi-pass membrane protein</topology>
    </subcellularLocation>
</comment>
<evidence type="ECO:0000256" key="6">
    <source>
        <dbReference type="ARBA" id="ARBA00023136"/>
    </source>
</evidence>
<keyword evidence="3 10" id="KW-0808">Transferase</keyword>
<keyword evidence="4 8" id="KW-0812">Transmembrane</keyword>
<gene>
    <name evidence="10" type="ORF">SAMN05421874_12087</name>
</gene>
<dbReference type="PANTHER" id="PTHR30576">
    <property type="entry name" value="COLANIC BIOSYNTHESIS UDP-GLUCOSE LIPID CARRIER TRANSFERASE"/>
    <property type="match status" value="1"/>
</dbReference>
<evidence type="ECO:0000313" key="10">
    <source>
        <dbReference type="EMBL" id="SDL37538.1"/>
    </source>
</evidence>
<keyword evidence="11" id="KW-1185">Reference proteome</keyword>
<keyword evidence="6 8" id="KW-0472">Membrane</keyword>
<accession>A0A1G9JJ71</accession>
<dbReference type="NCBIfam" id="TIGR03025">
    <property type="entry name" value="EPS_sugtrans"/>
    <property type="match status" value="1"/>
</dbReference>
<evidence type="ECO:0000256" key="7">
    <source>
        <dbReference type="SAM" id="MobiDB-lite"/>
    </source>
</evidence>
<evidence type="ECO:0000256" key="5">
    <source>
        <dbReference type="ARBA" id="ARBA00022989"/>
    </source>
</evidence>
<evidence type="ECO:0000256" key="4">
    <source>
        <dbReference type="ARBA" id="ARBA00022692"/>
    </source>
</evidence>
<dbReference type="PANTHER" id="PTHR30576:SF0">
    <property type="entry name" value="UNDECAPRENYL-PHOSPHATE N-ACETYLGALACTOSAMINYL 1-PHOSPHATE TRANSFERASE-RELATED"/>
    <property type="match status" value="1"/>
</dbReference>
<feature type="transmembrane region" description="Helical" evidence="8">
    <location>
        <begin position="104"/>
        <end position="125"/>
    </location>
</feature>
<feature type="region of interest" description="Disordered" evidence="7">
    <location>
        <begin position="1"/>
        <end position="21"/>
    </location>
</feature>
<feature type="compositionally biased region" description="Basic and acidic residues" evidence="7">
    <location>
        <begin position="1"/>
        <end position="11"/>
    </location>
</feature>
<reference evidence="10 11" key="1">
    <citation type="submission" date="2016-10" db="EMBL/GenBank/DDBJ databases">
        <authorList>
            <person name="de Groot N.N."/>
        </authorList>
    </citation>
    <scope>NUCLEOTIDE SEQUENCE [LARGE SCALE GENOMIC DNA]</scope>
    <source>
        <strain evidence="10 11">CGMCC 4.5681</strain>
    </source>
</reference>
<proteinExistence type="inferred from homology"/>
<protein>
    <submittedName>
        <fullName evidence="10">Exopolysaccharide biosynthesis polyprenyl glycosylphosphotransferase</fullName>
    </submittedName>
</protein>
<feature type="transmembrane region" description="Helical" evidence="8">
    <location>
        <begin position="264"/>
        <end position="289"/>
    </location>
</feature>
<feature type="domain" description="Bacterial sugar transferase" evidence="9">
    <location>
        <begin position="261"/>
        <end position="442"/>
    </location>
</feature>
<dbReference type="Proteomes" id="UP000198683">
    <property type="component" value="Unassembled WGS sequence"/>
</dbReference>
<evidence type="ECO:0000313" key="11">
    <source>
        <dbReference type="Proteomes" id="UP000198683"/>
    </source>
</evidence>
<evidence type="ECO:0000256" key="8">
    <source>
        <dbReference type="SAM" id="Phobius"/>
    </source>
</evidence>
<evidence type="ECO:0000256" key="2">
    <source>
        <dbReference type="ARBA" id="ARBA00006464"/>
    </source>
</evidence>
<dbReference type="GO" id="GO:0016780">
    <property type="term" value="F:phosphotransferase activity, for other substituted phosphate groups"/>
    <property type="evidence" value="ECO:0007669"/>
    <property type="project" value="TreeGrafter"/>
</dbReference>
<sequence>MAVRIGGDRQVGRRSTRRGHRVAAQPLGPVCIDLTSMAFTATTAGQEIPRIALAAILVVGLNCAGRVYAPRILPSSLDRGLWIAGAGLVAALAAFWHATSLTVVALSAALFAVCAVSLRGVLYFVARRAHMNGRAAAALVVGAGPHGQNLATALLAHPEYGLLPLGFLHENTVEKPPLSVLGGPADATSVIRAHGVRAVIIAGQDHHGIARTAAELGCDVFLAPEPGTPVTDFVSLREHVYGFPVVRMRAPAWRRPSWPVKRALDVLLAATGLVVSAPLLAVCALLAAWETGPGLLFRQRRVGRLGRPIEVIKLRTLKPATTHESETLWSIAHDSRLGPIGRVLRRTSFDELPQLWNVLKGDMSLVGPRPERPYFVEEFSSAVPGYDLRHRLPVGITGWAQIHGLRGDTSIEDRARFDNHYIDGWTLRTDLKIMLLTVWSMIRPGGSQS</sequence>
<dbReference type="Pfam" id="PF02397">
    <property type="entry name" value="Bac_transf"/>
    <property type="match status" value="1"/>
</dbReference>
<name>A0A1G9JJ71_9ACTN</name>
<dbReference type="EMBL" id="FNFB01000020">
    <property type="protein sequence ID" value="SDL37538.1"/>
    <property type="molecule type" value="Genomic_DNA"/>
</dbReference>
<dbReference type="Pfam" id="PF13727">
    <property type="entry name" value="CoA_binding_3"/>
    <property type="match status" value="1"/>
</dbReference>
<comment type="similarity">
    <text evidence="2">Belongs to the bacterial sugar transferase family.</text>
</comment>
<feature type="compositionally biased region" description="Basic residues" evidence="7">
    <location>
        <begin position="12"/>
        <end position="21"/>
    </location>
</feature>
<dbReference type="InterPro" id="IPR003362">
    <property type="entry name" value="Bact_transf"/>
</dbReference>
<dbReference type="AlphaFoldDB" id="A0A1G9JJ71"/>
<evidence type="ECO:0000259" key="9">
    <source>
        <dbReference type="Pfam" id="PF02397"/>
    </source>
</evidence>
<organism evidence="10 11">
    <name type="scientific">Nonomuraea maritima</name>
    <dbReference type="NCBI Taxonomy" id="683260"/>
    <lineage>
        <taxon>Bacteria</taxon>
        <taxon>Bacillati</taxon>
        <taxon>Actinomycetota</taxon>
        <taxon>Actinomycetes</taxon>
        <taxon>Streptosporangiales</taxon>
        <taxon>Streptosporangiaceae</taxon>
        <taxon>Nonomuraea</taxon>
    </lineage>
</organism>
<dbReference type="InterPro" id="IPR017475">
    <property type="entry name" value="EPS_sugar_tfrase"/>
</dbReference>